<name>A0AAV3PY94_LITER</name>
<dbReference type="Proteomes" id="UP001454036">
    <property type="component" value="Unassembled WGS sequence"/>
</dbReference>
<proteinExistence type="predicted"/>
<feature type="region of interest" description="Disordered" evidence="1">
    <location>
        <begin position="30"/>
        <end position="50"/>
    </location>
</feature>
<evidence type="ECO:0000313" key="2">
    <source>
        <dbReference type="EMBL" id="GAA0156749.1"/>
    </source>
</evidence>
<accession>A0AAV3PY94</accession>
<reference evidence="2 3" key="1">
    <citation type="submission" date="2024-01" db="EMBL/GenBank/DDBJ databases">
        <title>The complete chloroplast genome sequence of Lithospermum erythrorhizon: insights into the phylogenetic relationship among Boraginaceae species and the maternal lineages of purple gromwells.</title>
        <authorList>
            <person name="Okada T."/>
            <person name="Watanabe K."/>
        </authorList>
    </citation>
    <scope>NUCLEOTIDE SEQUENCE [LARGE SCALE GENOMIC DNA]</scope>
</reference>
<organism evidence="2 3">
    <name type="scientific">Lithospermum erythrorhizon</name>
    <name type="common">Purple gromwell</name>
    <name type="synonym">Lithospermum officinale var. erythrorhizon</name>
    <dbReference type="NCBI Taxonomy" id="34254"/>
    <lineage>
        <taxon>Eukaryota</taxon>
        <taxon>Viridiplantae</taxon>
        <taxon>Streptophyta</taxon>
        <taxon>Embryophyta</taxon>
        <taxon>Tracheophyta</taxon>
        <taxon>Spermatophyta</taxon>
        <taxon>Magnoliopsida</taxon>
        <taxon>eudicotyledons</taxon>
        <taxon>Gunneridae</taxon>
        <taxon>Pentapetalae</taxon>
        <taxon>asterids</taxon>
        <taxon>lamiids</taxon>
        <taxon>Boraginales</taxon>
        <taxon>Boraginaceae</taxon>
        <taxon>Boraginoideae</taxon>
        <taxon>Lithospermeae</taxon>
        <taxon>Lithospermum</taxon>
    </lineage>
</organism>
<dbReference type="AlphaFoldDB" id="A0AAV3PY94"/>
<evidence type="ECO:0000313" key="3">
    <source>
        <dbReference type="Proteomes" id="UP001454036"/>
    </source>
</evidence>
<protein>
    <submittedName>
        <fullName evidence="2">Uncharacterized protein</fullName>
    </submittedName>
</protein>
<evidence type="ECO:0000256" key="1">
    <source>
        <dbReference type="SAM" id="MobiDB-lite"/>
    </source>
</evidence>
<comment type="caution">
    <text evidence="2">The sequence shown here is derived from an EMBL/GenBank/DDBJ whole genome shotgun (WGS) entry which is preliminary data.</text>
</comment>
<dbReference type="EMBL" id="BAABME010002939">
    <property type="protein sequence ID" value="GAA0156749.1"/>
    <property type="molecule type" value="Genomic_DNA"/>
</dbReference>
<sequence length="84" mass="9240">MIKADKNMFAIEESHFANAKYYQRKKTLKGQLKEAQEAPRASQPTHPSANEEVIEALKGLTLPLTQAEEVASAPLEGFVTLVQG</sequence>
<gene>
    <name evidence="2" type="ORF">LIER_14164</name>
</gene>
<keyword evidence="3" id="KW-1185">Reference proteome</keyword>